<dbReference type="CDD" id="cd07989">
    <property type="entry name" value="LPLAT_AGPAT-like"/>
    <property type="match status" value="1"/>
</dbReference>
<protein>
    <submittedName>
        <fullName evidence="6">1-acyl-sn-glycerol-3-phosphate acyltransferase</fullName>
    </submittedName>
</protein>
<keyword evidence="4" id="KW-0812">Transmembrane</keyword>
<sequence>MVLAWRWLMSILFVVVNAVMMGLMGIVFLPWAAFSAKGAQKTCWLYTEWVRFTARLLVGITWEVRGEVPQDECLLVSKHQSFLDILIIFNAVPQPRFIMKRELLWTPVIGLYAWRLGCVPVARGRRGAAIKQMMADVQSGRVTPGQLVIYPQGTRVKPGQYKPFKVGSYALYSQLGQEAVPVATNAGLFWPKGTMLRKPGRAVVEFMPRIAQGVPQKEFLARVEAEVEGGSNALMAEAGFTALPDGKEG</sequence>
<dbReference type="PANTHER" id="PTHR10434:SF40">
    <property type="entry name" value="1-ACYL-SN-GLYCEROL-3-PHOSPHATE ACYLTRANSFERASE"/>
    <property type="match status" value="1"/>
</dbReference>
<dbReference type="GO" id="GO:0003841">
    <property type="term" value="F:1-acylglycerol-3-phosphate O-acyltransferase activity"/>
    <property type="evidence" value="ECO:0007669"/>
    <property type="project" value="TreeGrafter"/>
</dbReference>
<dbReference type="GO" id="GO:0006654">
    <property type="term" value="P:phosphatidic acid biosynthetic process"/>
    <property type="evidence" value="ECO:0007669"/>
    <property type="project" value="TreeGrafter"/>
</dbReference>
<keyword evidence="3 6" id="KW-0012">Acyltransferase</keyword>
<dbReference type="InterPro" id="IPR002123">
    <property type="entry name" value="Plipid/glycerol_acylTrfase"/>
</dbReference>
<keyword evidence="2" id="KW-0808">Transferase</keyword>
<reference evidence="6" key="2">
    <citation type="submission" date="2023-04" db="EMBL/GenBank/DDBJ databases">
        <title>'Rhodoalgimonas zhirmunskyi' gen. nov., isolated from a red alga.</title>
        <authorList>
            <person name="Nedashkovskaya O.I."/>
            <person name="Otstavnykh N.Y."/>
            <person name="Bystritskaya E.P."/>
            <person name="Balabanova L.A."/>
            <person name="Isaeva M.P."/>
        </authorList>
    </citation>
    <scope>NUCLEOTIDE SEQUENCE</scope>
    <source>
        <strain evidence="6">10Alg 79</strain>
    </source>
</reference>
<dbReference type="PANTHER" id="PTHR10434">
    <property type="entry name" value="1-ACYL-SN-GLYCEROL-3-PHOSPHATE ACYLTRANSFERASE"/>
    <property type="match status" value="1"/>
</dbReference>
<evidence type="ECO:0000256" key="3">
    <source>
        <dbReference type="ARBA" id="ARBA00023315"/>
    </source>
</evidence>
<evidence type="ECO:0000313" key="6">
    <source>
        <dbReference type="EMBL" id="MDQ2094719.1"/>
    </source>
</evidence>
<dbReference type="SUPFAM" id="SSF69593">
    <property type="entry name" value="Glycerol-3-phosphate (1)-acyltransferase"/>
    <property type="match status" value="1"/>
</dbReference>
<evidence type="ECO:0000256" key="4">
    <source>
        <dbReference type="SAM" id="Phobius"/>
    </source>
</evidence>
<feature type="transmembrane region" description="Helical" evidence="4">
    <location>
        <begin position="7"/>
        <end position="33"/>
    </location>
</feature>
<proteinExistence type="predicted"/>
<dbReference type="EMBL" id="JANFFA010000003">
    <property type="protein sequence ID" value="MDQ2094719.1"/>
    <property type="molecule type" value="Genomic_DNA"/>
</dbReference>
<keyword evidence="4" id="KW-0472">Membrane</keyword>
<reference evidence="6" key="1">
    <citation type="submission" date="2022-07" db="EMBL/GenBank/DDBJ databases">
        <authorList>
            <person name="Otstavnykh N."/>
            <person name="Isaeva M."/>
            <person name="Bystritskaya E."/>
        </authorList>
    </citation>
    <scope>NUCLEOTIDE SEQUENCE</scope>
    <source>
        <strain evidence="6">10Alg 79</strain>
    </source>
</reference>
<organism evidence="6 7">
    <name type="scientific">Rhodalgimonas zhirmunskyi</name>
    <dbReference type="NCBI Taxonomy" id="2964767"/>
    <lineage>
        <taxon>Bacteria</taxon>
        <taxon>Pseudomonadati</taxon>
        <taxon>Pseudomonadota</taxon>
        <taxon>Alphaproteobacteria</taxon>
        <taxon>Rhodobacterales</taxon>
        <taxon>Roseobacteraceae</taxon>
        <taxon>Rhodalgimonas</taxon>
    </lineage>
</organism>
<comment type="pathway">
    <text evidence="1">Lipid metabolism.</text>
</comment>
<name>A0AAJ1X6H4_9RHOB</name>
<accession>A0AAJ1X6H4</accession>
<keyword evidence="7" id="KW-1185">Reference proteome</keyword>
<dbReference type="Pfam" id="PF01553">
    <property type="entry name" value="Acyltransferase"/>
    <property type="match status" value="1"/>
</dbReference>
<evidence type="ECO:0000259" key="5">
    <source>
        <dbReference type="SMART" id="SM00563"/>
    </source>
</evidence>
<feature type="domain" description="Phospholipid/glycerol acyltransferase" evidence="5">
    <location>
        <begin position="73"/>
        <end position="187"/>
    </location>
</feature>
<dbReference type="Proteomes" id="UP001227162">
    <property type="component" value="Unassembled WGS sequence"/>
</dbReference>
<comment type="caution">
    <text evidence="6">The sequence shown here is derived from an EMBL/GenBank/DDBJ whole genome shotgun (WGS) entry which is preliminary data.</text>
</comment>
<evidence type="ECO:0000256" key="2">
    <source>
        <dbReference type="ARBA" id="ARBA00022679"/>
    </source>
</evidence>
<evidence type="ECO:0000256" key="1">
    <source>
        <dbReference type="ARBA" id="ARBA00005189"/>
    </source>
</evidence>
<gene>
    <name evidence="6" type="ORF">NOI20_11410</name>
</gene>
<evidence type="ECO:0000313" key="7">
    <source>
        <dbReference type="Proteomes" id="UP001227162"/>
    </source>
</evidence>
<dbReference type="SMART" id="SM00563">
    <property type="entry name" value="PlsC"/>
    <property type="match status" value="1"/>
</dbReference>
<dbReference type="RefSeq" id="WP_317626334.1">
    <property type="nucleotide sequence ID" value="NZ_JANFFA010000003.1"/>
</dbReference>
<dbReference type="AlphaFoldDB" id="A0AAJ1X6H4"/>
<keyword evidence="4" id="KW-1133">Transmembrane helix</keyword>